<reference evidence="1 2" key="1">
    <citation type="submission" date="2024-05" db="EMBL/GenBank/DDBJ databases">
        <title>Haplotype-resolved chromosome-level genome assembly of Huyou (Citrus changshanensis).</title>
        <authorList>
            <person name="Miao C."/>
            <person name="Chen W."/>
            <person name="Wu Y."/>
            <person name="Wang L."/>
            <person name="Zhao S."/>
            <person name="Grierson D."/>
            <person name="Xu C."/>
            <person name="Chen K."/>
        </authorList>
    </citation>
    <scope>NUCLEOTIDE SEQUENCE [LARGE SCALE GENOMIC DNA]</scope>
    <source>
        <strain evidence="1">01-14</strain>
        <tissue evidence="1">Leaf</tissue>
    </source>
</reference>
<accession>A0AAP0QMZ4</accession>
<dbReference type="AlphaFoldDB" id="A0AAP0QMZ4"/>
<dbReference type="Proteomes" id="UP001428341">
    <property type="component" value="Unassembled WGS sequence"/>
</dbReference>
<keyword evidence="2" id="KW-1185">Reference proteome</keyword>
<dbReference type="EMBL" id="JBCGBO010000004">
    <property type="protein sequence ID" value="KAK9209409.1"/>
    <property type="molecule type" value="Genomic_DNA"/>
</dbReference>
<evidence type="ECO:0000313" key="2">
    <source>
        <dbReference type="Proteomes" id="UP001428341"/>
    </source>
</evidence>
<name>A0AAP0QMZ4_9ROSI</name>
<comment type="caution">
    <text evidence="1">The sequence shown here is derived from an EMBL/GenBank/DDBJ whole genome shotgun (WGS) entry which is preliminary data.</text>
</comment>
<sequence length="58" mass="6367">MRGSNGVGDDVRCSHVGGCLPAWLQQVAYKEISWQLPPQLVVFIGSGQVTIYVTFMNL</sequence>
<gene>
    <name evidence="1" type="ORF">WN944_001775</name>
</gene>
<organism evidence="1 2">
    <name type="scientific">Citrus x changshan-huyou</name>
    <dbReference type="NCBI Taxonomy" id="2935761"/>
    <lineage>
        <taxon>Eukaryota</taxon>
        <taxon>Viridiplantae</taxon>
        <taxon>Streptophyta</taxon>
        <taxon>Embryophyta</taxon>
        <taxon>Tracheophyta</taxon>
        <taxon>Spermatophyta</taxon>
        <taxon>Magnoliopsida</taxon>
        <taxon>eudicotyledons</taxon>
        <taxon>Gunneridae</taxon>
        <taxon>Pentapetalae</taxon>
        <taxon>rosids</taxon>
        <taxon>malvids</taxon>
        <taxon>Sapindales</taxon>
        <taxon>Rutaceae</taxon>
        <taxon>Aurantioideae</taxon>
        <taxon>Citrus</taxon>
    </lineage>
</organism>
<proteinExistence type="predicted"/>
<protein>
    <submittedName>
        <fullName evidence="1">Uncharacterized protein</fullName>
    </submittedName>
</protein>
<evidence type="ECO:0000313" key="1">
    <source>
        <dbReference type="EMBL" id="KAK9209409.1"/>
    </source>
</evidence>